<dbReference type="InterPro" id="IPR036928">
    <property type="entry name" value="AS_sf"/>
</dbReference>
<evidence type="ECO:0000256" key="4">
    <source>
        <dbReference type="SAM" id="Phobius"/>
    </source>
</evidence>
<dbReference type="InterPro" id="IPR052096">
    <property type="entry name" value="Endocannabinoid_amidase"/>
</dbReference>
<dbReference type="STRING" id="6265.A0A0B2UU51"/>
<dbReference type="EMBL" id="JPKZ01003255">
    <property type="protein sequence ID" value="KHN72390.1"/>
    <property type="molecule type" value="Genomic_DNA"/>
</dbReference>
<feature type="domain" description="Amidase" evidence="5">
    <location>
        <begin position="102"/>
        <end position="580"/>
    </location>
</feature>
<dbReference type="Pfam" id="PF01425">
    <property type="entry name" value="Amidase"/>
    <property type="match status" value="1"/>
</dbReference>
<proteinExistence type="inferred from homology"/>
<feature type="transmembrane region" description="Helical" evidence="4">
    <location>
        <begin position="12"/>
        <end position="36"/>
    </location>
</feature>
<name>A0A0B2UU51_TOXCA</name>
<dbReference type="Gene3D" id="3.90.1300.10">
    <property type="entry name" value="Amidase signature (AS) domain"/>
    <property type="match status" value="1"/>
</dbReference>
<dbReference type="PANTHER" id="PTHR45847">
    <property type="entry name" value="FATTY ACID AMIDE HYDROLASE"/>
    <property type="match status" value="1"/>
</dbReference>
<sequence length="598" mass="66498">MLVRFLSESGPFTTLGVTITITWSLVVVYVILKLVVEKAWGATRISRHNIAKNEQSRQKRFKAIRERIDENAASAQRRATIVHMSFFELKEALQKDEVSATEALDAYVWKAFDVHQKTNAIIEFIDEAFEQARHLDERWRGKHDKPPLFGLPFSVKGNFFVKGYDCSIGLAKNLFEPKQSECTLVTHLRDQGAVPFVLTNVPQALLSFVCSNPVYGTTTHPNDSKRTPGGSSGGEAALLACGGCVFGTGSDLAGSLRIPASMCGVVTLKPTEARLVVENAHGGLPGKARLGLGYGFLTKSVDDLKFLLGNVVGSVSYWKLVPKSVPLPLATNRIDELRKKKLRIGYFFDDGFMKPVPACERGVRETVDKLRKAGHELVLFHVPHPNHAASLFYKNILPDRGEYTQQLYGNEVITPYLKRFVMMLKIPGCVRTVGSWLLRSISPQLSLVMRSYVSDLGDLRYTQQLTDEYVKNFTREWKIFELDALVCPAFAVPSVPNEYPGELPMCAFATGLFNMLDFPAGVVPTGIVTKQDDVLLEDEKSWPVGHNIALRRIREAARNSVGMPIGVQVVALPFHEEECLAVMEMVEALYNGRFVSVS</sequence>
<evidence type="ECO:0000256" key="1">
    <source>
        <dbReference type="ARBA" id="ARBA00009199"/>
    </source>
</evidence>
<dbReference type="InterPro" id="IPR020556">
    <property type="entry name" value="Amidase_CS"/>
</dbReference>
<accession>A0A0B2UU51</accession>
<dbReference type="OrthoDB" id="6428749at2759"/>
<comment type="similarity">
    <text evidence="1">Belongs to the amidase family.</text>
</comment>
<evidence type="ECO:0000259" key="5">
    <source>
        <dbReference type="Pfam" id="PF01425"/>
    </source>
</evidence>
<dbReference type="GO" id="GO:0009062">
    <property type="term" value="P:fatty acid catabolic process"/>
    <property type="evidence" value="ECO:0007669"/>
    <property type="project" value="TreeGrafter"/>
</dbReference>
<dbReference type="PANTHER" id="PTHR45847:SF6">
    <property type="entry name" value="FATTY ACID AMIDE HYDROLASE"/>
    <property type="match status" value="1"/>
</dbReference>
<organism evidence="6 7">
    <name type="scientific">Toxocara canis</name>
    <name type="common">Canine roundworm</name>
    <dbReference type="NCBI Taxonomy" id="6265"/>
    <lineage>
        <taxon>Eukaryota</taxon>
        <taxon>Metazoa</taxon>
        <taxon>Ecdysozoa</taxon>
        <taxon>Nematoda</taxon>
        <taxon>Chromadorea</taxon>
        <taxon>Rhabditida</taxon>
        <taxon>Spirurina</taxon>
        <taxon>Ascaridomorpha</taxon>
        <taxon>Ascaridoidea</taxon>
        <taxon>Toxocaridae</taxon>
        <taxon>Toxocara</taxon>
    </lineage>
</organism>
<evidence type="ECO:0000256" key="3">
    <source>
        <dbReference type="PIRSR" id="PIRSR001221-1"/>
    </source>
</evidence>
<feature type="active site" description="Charge relay system" evidence="3">
    <location>
        <position position="231"/>
    </location>
</feature>
<dbReference type="PIRSF" id="PIRSF001221">
    <property type="entry name" value="Amidase_fungi"/>
    <property type="match status" value="1"/>
</dbReference>
<dbReference type="InterPro" id="IPR023631">
    <property type="entry name" value="Amidase_dom"/>
</dbReference>
<keyword evidence="7" id="KW-1185">Reference proteome</keyword>
<evidence type="ECO:0000313" key="7">
    <source>
        <dbReference type="Proteomes" id="UP000031036"/>
    </source>
</evidence>
<dbReference type="OMA" id="HELVLFH"/>
<evidence type="ECO:0000256" key="2">
    <source>
        <dbReference type="ARBA" id="ARBA00022801"/>
    </source>
</evidence>
<evidence type="ECO:0000313" key="6">
    <source>
        <dbReference type="EMBL" id="KHN72390.1"/>
    </source>
</evidence>
<feature type="active site" description="Acyl-ester intermediate" evidence="3">
    <location>
        <position position="255"/>
    </location>
</feature>
<dbReference type="FunFam" id="3.90.1300.10:FF:000003">
    <property type="entry name" value="Amidase signature enzyme"/>
    <property type="match status" value="1"/>
</dbReference>
<dbReference type="Proteomes" id="UP000031036">
    <property type="component" value="Unassembled WGS sequence"/>
</dbReference>
<reference evidence="6 7" key="1">
    <citation type="submission" date="2014-11" db="EMBL/GenBank/DDBJ databases">
        <title>Genetic blueprint of the zoonotic pathogen Toxocara canis.</title>
        <authorList>
            <person name="Zhu X.-Q."/>
            <person name="Korhonen P.K."/>
            <person name="Cai H."/>
            <person name="Young N.D."/>
            <person name="Nejsum P."/>
            <person name="von Samson-Himmelstjerna G."/>
            <person name="Boag P.R."/>
            <person name="Tan P."/>
            <person name="Li Q."/>
            <person name="Min J."/>
            <person name="Yang Y."/>
            <person name="Wang X."/>
            <person name="Fang X."/>
            <person name="Hall R.S."/>
            <person name="Hofmann A."/>
            <person name="Sternberg P.W."/>
            <person name="Jex A.R."/>
            <person name="Gasser R.B."/>
        </authorList>
    </citation>
    <scope>NUCLEOTIDE SEQUENCE [LARGE SCALE GENOMIC DNA]</scope>
    <source>
        <strain evidence="6">PN_DK_2014</strain>
    </source>
</reference>
<keyword evidence="2 6" id="KW-0378">Hydrolase</keyword>
<comment type="caution">
    <text evidence="6">The sequence shown here is derived from an EMBL/GenBank/DDBJ whole genome shotgun (WGS) entry which is preliminary data.</text>
</comment>
<keyword evidence="4" id="KW-0472">Membrane</keyword>
<dbReference type="AlphaFoldDB" id="A0A0B2UU51"/>
<gene>
    <name evidence="6" type="primary">Faah</name>
    <name evidence="6" type="ORF">Tcan_04598</name>
</gene>
<dbReference type="GO" id="GO:0017064">
    <property type="term" value="F:fatty acid amide hydrolase activity"/>
    <property type="evidence" value="ECO:0007669"/>
    <property type="project" value="TreeGrafter"/>
</dbReference>
<keyword evidence="4" id="KW-0812">Transmembrane</keyword>
<protein>
    <submittedName>
        <fullName evidence="6">Fatty-acid amide hydrolase 1</fullName>
    </submittedName>
</protein>
<keyword evidence="4" id="KW-1133">Transmembrane helix</keyword>
<dbReference type="SUPFAM" id="SSF75304">
    <property type="entry name" value="Amidase signature (AS) enzymes"/>
    <property type="match status" value="1"/>
</dbReference>
<feature type="active site" description="Charge relay system" evidence="3">
    <location>
        <position position="156"/>
    </location>
</feature>
<dbReference type="GO" id="GO:0004040">
    <property type="term" value="F:amidase activity"/>
    <property type="evidence" value="ECO:0007669"/>
    <property type="project" value="TreeGrafter"/>
</dbReference>
<dbReference type="PROSITE" id="PS00571">
    <property type="entry name" value="AMIDASES"/>
    <property type="match status" value="1"/>
</dbReference>